<dbReference type="InterPro" id="IPR002547">
    <property type="entry name" value="tRNA-bd_dom"/>
</dbReference>
<gene>
    <name evidence="5" type="ordered locus">MCRO_0049</name>
</gene>
<accession>D5E4N9</accession>
<dbReference type="PROSITE" id="PS50886">
    <property type="entry name" value="TRBD"/>
    <property type="match status" value="1"/>
</dbReference>
<dbReference type="eggNOG" id="COG0073">
    <property type="taxonomic scope" value="Bacteria"/>
</dbReference>
<reference evidence="5 6" key="3">
    <citation type="journal article" date="2011" name="J. Bacteriol.">
        <title>Genome sequences of Mycoplasma alligatoris A21JP2T and Mycoplasma crocodyli MP145T.</title>
        <authorList>
            <person name="Brown D.R."/>
            <person name="Farmerie W.G."/>
            <person name="May M."/>
            <person name="Benders G.A."/>
            <person name="Durkin A.S."/>
            <person name="Hlavinka K."/>
            <person name="Hostetler J."/>
            <person name="Jackson J."/>
            <person name="Johnson J."/>
            <person name="Miller R.H."/>
            <person name="Paralanov V."/>
            <person name="Radune D."/>
            <person name="Szczypinski B."/>
            <person name="Glass J.I."/>
        </authorList>
    </citation>
    <scope>NUCLEOTIDE SEQUENCE [LARGE SCALE GENOMIC DNA]</scope>
    <source>
        <strain evidence="6">ATCC 51981 / MP145</strain>
    </source>
</reference>
<dbReference type="KEGG" id="mcd:MCRO_0049"/>
<protein>
    <recommendedName>
        <fullName evidence="4">tRNA-binding domain-containing protein</fullName>
    </recommendedName>
</protein>
<name>D5E4N9_MYCCM</name>
<dbReference type="EMBL" id="CP001991">
    <property type="protein sequence ID" value="ADE19816.1"/>
    <property type="molecule type" value="Genomic_DNA"/>
</dbReference>
<evidence type="ECO:0000256" key="3">
    <source>
        <dbReference type="PROSITE-ProRule" id="PRU00209"/>
    </source>
</evidence>
<dbReference type="STRING" id="512564.MCRO_0049"/>
<dbReference type="Gene3D" id="2.40.50.140">
    <property type="entry name" value="Nucleic acid-binding proteins"/>
    <property type="match status" value="1"/>
</dbReference>
<reference key="2">
    <citation type="submission" date="2010-03" db="EMBL/GenBank/DDBJ databases">
        <authorList>
            <person name="Ma Z."/>
            <person name="Wang X."/>
            <person name="Liu H."/>
        </authorList>
    </citation>
    <scope>NUCLEOTIDE SEQUENCE</scope>
    <source>
        <strain>MP145</strain>
    </source>
</reference>
<keyword evidence="2 3" id="KW-0694">RNA-binding</keyword>
<dbReference type="Gene3D" id="3.30.1940.10">
    <property type="entry name" value="YtpR-like"/>
    <property type="match status" value="1"/>
</dbReference>
<evidence type="ECO:0000256" key="1">
    <source>
        <dbReference type="ARBA" id="ARBA00022555"/>
    </source>
</evidence>
<keyword evidence="6" id="KW-1185">Reference proteome</keyword>
<dbReference type="SUPFAM" id="SSF50249">
    <property type="entry name" value="Nucleic acid-binding proteins"/>
    <property type="match status" value="1"/>
</dbReference>
<keyword evidence="1 3" id="KW-0820">tRNA-binding</keyword>
<dbReference type="Proteomes" id="UP000001845">
    <property type="component" value="Chromosome"/>
</dbReference>
<organism evidence="5 6">
    <name type="scientific">Mycoplasma crocodyli (strain ATCC 51981 / MP145)</name>
    <dbReference type="NCBI Taxonomy" id="512564"/>
    <lineage>
        <taxon>Bacteria</taxon>
        <taxon>Bacillati</taxon>
        <taxon>Mycoplasmatota</taxon>
        <taxon>Mollicutes</taxon>
        <taxon>Mycoplasmataceae</taxon>
        <taxon>Mycoplasma</taxon>
    </lineage>
</organism>
<evidence type="ECO:0000313" key="5">
    <source>
        <dbReference type="EMBL" id="ADE19816.1"/>
    </source>
</evidence>
<evidence type="ECO:0000256" key="2">
    <source>
        <dbReference type="ARBA" id="ARBA00022884"/>
    </source>
</evidence>
<dbReference type="InterPro" id="IPR012340">
    <property type="entry name" value="NA-bd_OB-fold"/>
</dbReference>
<dbReference type="HOGENOM" id="CLU_109324_0_0_14"/>
<reference evidence="6" key="1">
    <citation type="submission" date="2010-03" db="EMBL/GenBank/DDBJ databases">
        <title>The complete genome of Mycoplasma crocodyli MP145.</title>
        <authorList>
            <person name="Glass J.I."/>
            <person name="Durkin A.S."/>
            <person name="Hostetler J."/>
            <person name="Jackson J."/>
            <person name="Johnson J."/>
            <person name="May M.A."/>
            <person name="Paralanov V."/>
            <person name="Radune D."/>
            <person name="Szczypinski B."/>
            <person name="Brown D.R."/>
        </authorList>
    </citation>
    <scope>NUCLEOTIDE SEQUENCE [LARGE SCALE GENOMIC DNA]</scope>
    <source>
        <strain evidence="6">ATCC 51981 / MP145</strain>
    </source>
</reference>
<sequence length="162" mass="18254">MVFCDNNFQVHSINLFNTNKLNVNFKNNFSSVNQEDFQKIMGILLSKNSKFKFQNKTKFIYAKVLKRTIHPKSEKLFVLDLLINVHTNEVIQLVTNTLDSTEGKVLVCALPGSKVFTGMVVDEGVLIGVKSFGMLSGYETLGIKKEGLIFGKENQIGLEFEL</sequence>
<evidence type="ECO:0000259" key="4">
    <source>
        <dbReference type="PROSITE" id="PS50886"/>
    </source>
</evidence>
<dbReference type="AlphaFoldDB" id="D5E4N9"/>
<evidence type="ECO:0000313" key="6">
    <source>
        <dbReference type="Proteomes" id="UP000001845"/>
    </source>
</evidence>
<feature type="domain" description="TRNA-binding" evidence="4">
    <location>
        <begin position="53"/>
        <end position="161"/>
    </location>
</feature>
<dbReference type="GO" id="GO:0000049">
    <property type="term" value="F:tRNA binding"/>
    <property type="evidence" value="ECO:0007669"/>
    <property type="project" value="UniProtKB-UniRule"/>
</dbReference>
<dbReference type="NCBIfam" id="NF045867">
    <property type="entry name" value="PheT_Nterm_rel"/>
    <property type="match status" value="1"/>
</dbReference>
<dbReference type="InterPro" id="IPR037154">
    <property type="entry name" value="YtpR-like_sf"/>
</dbReference>
<proteinExistence type="predicted"/>